<accession>A0A1J7J7P6</accession>
<dbReference type="InterPro" id="IPR007219">
    <property type="entry name" value="XnlR_reg_dom"/>
</dbReference>
<evidence type="ECO:0000256" key="6">
    <source>
        <dbReference type="SAM" id="MobiDB-lite"/>
    </source>
</evidence>
<dbReference type="STRING" id="1408157.A0A1J7J7P6"/>
<evidence type="ECO:0000313" key="8">
    <source>
        <dbReference type="EMBL" id="OIW29305.1"/>
    </source>
</evidence>
<dbReference type="OrthoDB" id="4116913at2759"/>
<dbReference type="Proteomes" id="UP000182658">
    <property type="component" value="Unassembled WGS sequence"/>
</dbReference>
<evidence type="ECO:0000256" key="4">
    <source>
        <dbReference type="ARBA" id="ARBA00023163"/>
    </source>
</evidence>
<protein>
    <recommendedName>
        <fullName evidence="7">Xylanolytic transcriptional activator regulatory domain-containing protein</fullName>
    </recommendedName>
</protein>
<keyword evidence="3" id="KW-0238">DNA-binding</keyword>
<dbReference type="GO" id="GO:0003700">
    <property type="term" value="F:DNA-binding transcription factor activity"/>
    <property type="evidence" value="ECO:0007669"/>
    <property type="project" value="InterPro"/>
</dbReference>
<keyword evidence="5" id="KW-0539">Nucleus</keyword>
<sequence length="580" mass="65294">MQVPRQEGNGPDTSETDELSPPSQTRPCSSADTSPINQDTPSSHHYVRPQRPALLPSRVHFGKLHFAGRDLGNISSSNGIPFFSDSGREWIRSCTGENAVFPDLPDDLLIDARMQTGDSDLSLPTSIDVVEDYLRFFRISHLRLEFPVVDSAAFHDTVRTAYGLVPGVPAHECMLAKACVSAFLSFLSLFEGERRPPELRVDGDACASHARRLLSASPQDMGVTTLQTAMMLSIHLLFSGQIALCAVYHSWACRIMFMLGGHLLADPWTMPDEPSDRCQSSTAQGKRHLRKLFWLCYIWDKEISLRTGQPPAIADDYCDLTLPGGYVDVQYRDEYAFADVTSLDESAVPVLPGDLRLSMMKSKAAAMLYSAQALRKSDATVLRDIRELDEELESWRLSIPPKHRPVLSLRESSVWSLEDKPKSVRTVVMNFEYHYLMATIHQATSRCRAWTTRESGEIDSVRSSLALAVEASRSTLISLRYVVHGLLDEASWTIVFYPMSAVVTIFCSILWDPLHPRAEEDLNLLESSPELIRCIRRRRMTENELLHLRVADDFLAELARLARCAINKARLEQNHLRYWG</sequence>
<dbReference type="Pfam" id="PF04082">
    <property type="entry name" value="Fungal_trans"/>
    <property type="match status" value="1"/>
</dbReference>
<dbReference type="InParanoid" id="A0A1J7J7P6"/>
<name>A0A1J7J7P6_9PEZI</name>
<proteinExistence type="predicted"/>
<dbReference type="PANTHER" id="PTHR46910:SF37">
    <property type="entry name" value="ZN(II)2CYS6 TRANSCRIPTION FACTOR (EUROFUNG)"/>
    <property type="match status" value="1"/>
</dbReference>
<feature type="domain" description="Xylanolytic transcriptional activator regulatory" evidence="7">
    <location>
        <begin position="245"/>
        <end position="329"/>
    </location>
</feature>
<evidence type="ECO:0000256" key="2">
    <source>
        <dbReference type="ARBA" id="ARBA00023015"/>
    </source>
</evidence>
<dbReference type="PANTHER" id="PTHR46910">
    <property type="entry name" value="TRANSCRIPTION FACTOR PDR1"/>
    <property type="match status" value="1"/>
</dbReference>
<dbReference type="EMBL" id="KV875098">
    <property type="protein sequence ID" value="OIW29305.1"/>
    <property type="molecule type" value="Genomic_DNA"/>
</dbReference>
<dbReference type="InterPro" id="IPR050987">
    <property type="entry name" value="AtrR-like"/>
</dbReference>
<dbReference type="GO" id="GO:0003677">
    <property type="term" value="F:DNA binding"/>
    <property type="evidence" value="ECO:0007669"/>
    <property type="project" value="UniProtKB-KW"/>
</dbReference>
<evidence type="ECO:0000256" key="5">
    <source>
        <dbReference type="ARBA" id="ARBA00023242"/>
    </source>
</evidence>
<feature type="region of interest" description="Disordered" evidence="6">
    <location>
        <begin position="1"/>
        <end position="48"/>
    </location>
</feature>
<keyword evidence="4" id="KW-0804">Transcription</keyword>
<evidence type="ECO:0000259" key="7">
    <source>
        <dbReference type="SMART" id="SM00906"/>
    </source>
</evidence>
<dbReference type="GO" id="GO:0006351">
    <property type="term" value="P:DNA-templated transcription"/>
    <property type="evidence" value="ECO:0007669"/>
    <property type="project" value="InterPro"/>
</dbReference>
<dbReference type="CDD" id="cd12148">
    <property type="entry name" value="fungal_TF_MHR"/>
    <property type="match status" value="1"/>
</dbReference>
<comment type="subcellular location">
    <subcellularLocation>
        <location evidence="1">Nucleus</location>
    </subcellularLocation>
</comment>
<dbReference type="AlphaFoldDB" id="A0A1J7J7P6"/>
<gene>
    <name evidence="8" type="ORF">CONLIGDRAFT_414224</name>
</gene>
<dbReference type="GO" id="GO:0008270">
    <property type="term" value="F:zinc ion binding"/>
    <property type="evidence" value="ECO:0007669"/>
    <property type="project" value="InterPro"/>
</dbReference>
<feature type="compositionally biased region" description="Polar residues" evidence="6">
    <location>
        <begin position="21"/>
        <end position="43"/>
    </location>
</feature>
<dbReference type="SMART" id="SM00906">
    <property type="entry name" value="Fungal_trans"/>
    <property type="match status" value="1"/>
</dbReference>
<dbReference type="GO" id="GO:0005634">
    <property type="term" value="C:nucleus"/>
    <property type="evidence" value="ECO:0007669"/>
    <property type="project" value="UniProtKB-SubCell"/>
</dbReference>
<keyword evidence="9" id="KW-1185">Reference proteome</keyword>
<reference evidence="8 9" key="1">
    <citation type="submission" date="2016-10" db="EMBL/GenBank/DDBJ databases">
        <title>Draft genome sequence of Coniochaeta ligniaria NRRL30616, a lignocellulolytic fungus for bioabatement of inhibitors in plant biomass hydrolysates.</title>
        <authorList>
            <consortium name="DOE Joint Genome Institute"/>
            <person name="Jimenez D.J."/>
            <person name="Hector R.E."/>
            <person name="Riley R."/>
            <person name="Sun H."/>
            <person name="Grigoriev I.V."/>
            <person name="Van Elsas J.D."/>
            <person name="Nichols N.N."/>
        </authorList>
    </citation>
    <scope>NUCLEOTIDE SEQUENCE [LARGE SCALE GENOMIC DNA]</scope>
    <source>
        <strain evidence="8 9">NRRL 30616</strain>
    </source>
</reference>
<keyword evidence="2" id="KW-0805">Transcription regulation</keyword>
<evidence type="ECO:0000256" key="1">
    <source>
        <dbReference type="ARBA" id="ARBA00004123"/>
    </source>
</evidence>
<evidence type="ECO:0000256" key="3">
    <source>
        <dbReference type="ARBA" id="ARBA00023125"/>
    </source>
</evidence>
<organism evidence="8 9">
    <name type="scientific">Coniochaeta ligniaria NRRL 30616</name>
    <dbReference type="NCBI Taxonomy" id="1408157"/>
    <lineage>
        <taxon>Eukaryota</taxon>
        <taxon>Fungi</taxon>
        <taxon>Dikarya</taxon>
        <taxon>Ascomycota</taxon>
        <taxon>Pezizomycotina</taxon>
        <taxon>Sordariomycetes</taxon>
        <taxon>Sordariomycetidae</taxon>
        <taxon>Coniochaetales</taxon>
        <taxon>Coniochaetaceae</taxon>
        <taxon>Coniochaeta</taxon>
    </lineage>
</organism>
<evidence type="ECO:0000313" key="9">
    <source>
        <dbReference type="Proteomes" id="UP000182658"/>
    </source>
</evidence>